<evidence type="ECO:0000313" key="1">
    <source>
        <dbReference type="EMBL" id="OMP13306.1"/>
    </source>
</evidence>
<dbReference type="Proteomes" id="UP000187203">
    <property type="component" value="Unassembled WGS sequence"/>
</dbReference>
<dbReference type="AlphaFoldDB" id="A0A1R3L1T7"/>
<dbReference type="EMBL" id="AWUE01004600">
    <property type="protein sequence ID" value="OMP13306.1"/>
    <property type="molecule type" value="Genomic_DNA"/>
</dbReference>
<reference evidence="2" key="1">
    <citation type="submission" date="2013-09" db="EMBL/GenBank/DDBJ databases">
        <title>Corchorus olitorius genome sequencing.</title>
        <authorList>
            <person name="Alam M."/>
            <person name="Haque M.S."/>
            <person name="Islam M.S."/>
            <person name="Emdad E.M."/>
            <person name="Islam M.M."/>
            <person name="Ahmed B."/>
            <person name="Halim A."/>
            <person name="Hossen Q.M.M."/>
            <person name="Hossain M.Z."/>
            <person name="Ahmed R."/>
            <person name="Khan M.M."/>
            <person name="Islam R."/>
            <person name="Rashid M.M."/>
            <person name="Khan S.A."/>
            <person name="Rahman M.S."/>
            <person name="Alam M."/>
            <person name="Yahiya A.S."/>
            <person name="Khan M.S."/>
            <person name="Azam M.S."/>
            <person name="Haque T."/>
            <person name="Lashkar M.Z.H."/>
            <person name="Akhand A.I."/>
            <person name="Morshed G."/>
            <person name="Roy S."/>
            <person name="Uddin K.S."/>
            <person name="Rabeya T."/>
            <person name="Hossain A.S."/>
            <person name="Chowdhury A."/>
            <person name="Snigdha A.R."/>
            <person name="Mortoza M.S."/>
            <person name="Matin S.A."/>
            <person name="Hoque S.M.E."/>
            <person name="Islam M.K."/>
            <person name="Roy D.K."/>
            <person name="Haider R."/>
            <person name="Moosa M.M."/>
            <person name="Elias S.M."/>
            <person name="Hasan A.M."/>
            <person name="Jahan S."/>
            <person name="Shafiuddin M."/>
            <person name="Mahmood N."/>
            <person name="Shommy N.S."/>
        </authorList>
    </citation>
    <scope>NUCLEOTIDE SEQUENCE [LARGE SCALE GENOMIC DNA]</scope>
    <source>
        <strain evidence="2">cv. O-4</strain>
    </source>
</reference>
<gene>
    <name evidence="1" type="ORF">COLO4_01905</name>
</gene>
<keyword evidence="2" id="KW-1185">Reference proteome</keyword>
<name>A0A1R3L1T7_9ROSI</name>
<organism evidence="1 2">
    <name type="scientific">Corchorus olitorius</name>
    <dbReference type="NCBI Taxonomy" id="93759"/>
    <lineage>
        <taxon>Eukaryota</taxon>
        <taxon>Viridiplantae</taxon>
        <taxon>Streptophyta</taxon>
        <taxon>Embryophyta</taxon>
        <taxon>Tracheophyta</taxon>
        <taxon>Spermatophyta</taxon>
        <taxon>Magnoliopsida</taxon>
        <taxon>eudicotyledons</taxon>
        <taxon>Gunneridae</taxon>
        <taxon>Pentapetalae</taxon>
        <taxon>rosids</taxon>
        <taxon>malvids</taxon>
        <taxon>Malvales</taxon>
        <taxon>Malvaceae</taxon>
        <taxon>Grewioideae</taxon>
        <taxon>Apeibeae</taxon>
        <taxon>Corchorus</taxon>
    </lineage>
</organism>
<proteinExistence type="predicted"/>
<comment type="caution">
    <text evidence="1">The sequence shown here is derived from an EMBL/GenBank/DDBJ whole genome shotgun (WGS) entry which is preliminary data.</text>
</comment>
<sequence>MAPHRHIRKHYPVQGSYAKYIYFIYVFKLFGSDFAKGLMHQSSRIMDKHIGFFPASTLCPAFANCSANS</sequence>
<accession>A0A1R3L1T7</accession>
<protein>
    <submittedName>
        <fullName evidence="1">Uncharacterized protein</fullName>
    </submittedName>
</protein>
<evidence type="ECO:0000313" key="2">
    <source>
        <dbReference type="Proteomes" id="UP000187203"/>
    </source>
</evidence>